<dbReference type="STRING" id="1283841.A0A084Q9M8"/>
<keyword evidence="5" id="KW-1185">Reference proteome</keyword>
<dbReference type="CDD" id="cd00167">
    <property type="entry name" value="SANT"/>
    <property type="match status" value="2"/>
</dbReference>
<dbReference type="HOGENOM" id="CLU_891906_0_0_1"/>
<feature type="compositionally biased region" description="Polar residues" evidence="1">
    <location>
        <begin position="1"/>
        <end position="18"/>
    </location>
</feature>
<dbReference type="GO" id="GO:0000978">
    <property type="term" value="F:RNA polymerase II cis-regulatory region sequence-specific DNA binding"/>
    <property type="evidence" value="ECO:0007669"/>
    <property type="project" value="TreeGrafter"/>
</dbReference>
<dbReference type="PANTHER" id="PTHR45614">
    <property type="entry name" value="MYB PROTEIN-RELATED"/>
    <property type="match status" value="1"/>
</dbReference>
<dbReference type="GO" id="GO:0000981">
    <property type="term" value="F:DNA-binding transcription factor activity, RNA polymerase II-specific"/>
    <property type="evidence" value="ECO:0007669"/>
    <property type="project" value="TreeGrafter"/>
</dbReference>
<gene>
    <name evidence="4" type="ORF">S40285_08708</name>
</gene>
<feature type="region of interest" description="Disordered" evidence="1">
    <location>
        <begin position="126"/>
        <end position="178"/>
    </location>
</feature>
<accession>A0A084Q9M8</accession>
<dbReference type="Proteomes" id="UP000028524">
    <property type="component" value="Unassembled WGS sequence"/>
</dbReference>
<dbReference type="GO" id="GO:0005634">
    <property type="term" value="C:nucleus"/>
    <property type="evidence" value="ECO:0007669"/>
    <property type="project" value="TreeGrafter"/>
</dbReference>
<sequence>MSRARQPSTLQSPSTAPSSLRRHRRGPWTGWEDNTLMRLVNTLGFDHTLSWVTVSAQLGTRSAKQCRERYHQNLKPTLKHTPIEEWEAEIIIRMVRERGPRWAEIARMLNDRSDNAVKNWYNGMKNRQRRSVRRQASQTTSTTGHAQNSLPPTAPAASLTLPWNGHGSQLPPLPGIDPRTPGRTLVGPSRAETTLPSPPSEHADCVYNYTTSPVQAAESMQHLASAYPFTAPTRSPVQSTGFYATLSIHVPFCRDGSVPSAKHEVDAAFELCVPIHHAAYVYDTNNAKVPSDEFDSPPAPDTRPCTLER</sequence>
<feature type="domain" description="Myb-like" evidence="2">
    <location>
        <begin position="20"/>
        <end position="74"/>
    </location>
</feature>
<dbReference type="InParanoid" id="A0A084Q9M8"/>
<feature type="domain" description="Myb-like" evidence="2">
    <location>
        <begin position="75"/>
        <end position="125"/>
    </location>
</feature>
<dbReference type="InterPro" id="IPR050560">
    <property type="entry name" value="MYB_TF"/>
</dbReference>
<dbReference type="Gene3D" id="1.10.10.60">
    <property type="entry name" value="Homeodomain-like"/>
    <property type="match status" value="2"/>
</dbReference>
<dbReference type="Pfam" id="PF00249">
    <property type="entry name" value="Myb_DNA-binding"/>
    <property type="match status" value="2"/>
</dbReference>
<dbReference type="PROSITE" id="PS51294">
    <property type="entry name" value="HTH_MYB"/>
    <property type="match status" value="2"/>
</dbReference>
<reference evidence="4 5" key="1">
    <citation type="journal article" date="2014" name="BMC Genomics">
        <title>Comparative genome sequencing reveals chemotype-specific gene clusters in the toxigenic black mold Stachybotrys.</title>
        <authorList>
            <person name="Semeiks J."/>
            <person name="Borek D."/>
            <person name="Otwinowski Z."/>
            <person name="Grishin N.V."/>
        </authorList>
    </citation>
    <scope>NUCLEOTIDE SEQUENCE [LARGE SCALE GENOMIC DNA]</scope>
    <source>
        <strain evidence="4 5">IBT 40285</strain>
    </source>
</reference>
<dbReference type="SUPFAM" id="SSF46689">
    <property type="entry name" value="Homeodomain-like"/>
    <property type="match status" value="1"/>
</dbReference>
<dbReference type="OrthoDB" id="2143914at2759"/>
<feature type="region of interest" description="Disordered" evidence="1">
    <location>
        <begin position="1"/>
        <end position="27"/>
    </location>
</feature>
<dbReference type="PROSITE" id="PS50090">
    <property type="entry name" value="MYB_LIKE"/>
    <property type="match status" value="2"/>
</dbReference>
<organism evidence="4 5">
    <name type="scientific">Stachybotrys chlorohalonatus (strain IBT 40285)</name>
    <dbReference type="NCBI Taxonomy" id="1283841"/>
    <lineage>
        <taxon>Eukaryota</taxon>
        <taxon>Fungi</taxon>
        <taxon>Dikarya</taxon>
        <taxon>Ascomycota</taxon>
        <taxon>Pezizomycotina</taxon>
        <taxon>Sordariomycetes</taxon>
        <taxon>Hypocreomycetidae</taxon>
        <taxon>Hypocreales</taxon>
        <taxon>Stachybotryaceae</taxon>
        <taxon>Stachybotrys</taxon>
    </lineage>
</organism>
<feature type="compositionally biased region" description="Low complexity" evidence="1">
    <location>
        <begin position="134"/>
        <end position="162"/>
    </location>
</feature>
<dbReference type="SMART" id="SM00717">
    <property type="entry name" value="SANT"/>
    <property type="match status" value="2"/>
</dbReference>
<feature type="domain" description="HTH myb-type" evidence="3">
    <location>
        <begin position="79"/>
        <end position="129"/>
    </location>
</feature>
<evidence type="ECO:0000313" key="5">
    <source>
        <dbReference type="Proteomes" id="UP000028524"/>
    </source>
</evidence>
<feature type="region of interest" description="Disordered" evidence="1">
    <location>
        <begin position="287"/>
        <end position="309"/>
    </location>
</feature>
<dbReference type="GO" id="GO:0000278">
    <property type="term" value="P:mitotic cell cycle"/>
    <property type="evidence" value="ECO:0007669"/>
    <property type="project" value="TreeGrafter"/>
</dbReference>
<evidence type="ECO:0000313" key="4">
    <source>
        <dbReference type="EMBL" id="KFA60663.1"/>
    </source>
</evidence>
<feature type="domain" description="HTH myb-type" evidence="3">
    <location>
        <begin position="20"/>
        <end position="78"/>
    </location>
</feature>
<dbReference type="GO" id="GO:0045944">
    <property type="term" value="P:positive regulation of transcription by RNA polymerase II"/>
    <property type="evidence" value="ECO:0007669"/>
    <property type="project" value="TreeGrafter"/>
</dbReference>
<name>A0A084Q9M8_STAC4</name>
<evidence type="ECO:0000259" key="3">
    <source>
        <dbReference type="PROSITE" id="PS51294"/>
    </source>
</evidence>
<evidence type="ECO:0000256" key="1">
    <source>
        <dbReference type="SAM" id="MobiDB-lite"/>
    </source>
</evidence>
<dbReference type="InterPro" id="IPR017930">
    <property type="entry name" value="Myb_dom"/>
</dbReference>
<dbReference type="PANTHER" id="PTHR45614:SF25">
    <property type="entry name" value="MYB PROTEIN"/>
    <property type="match status" value="1"/>
</dbReference>
<dbReference type="InterPro" id="IPR009057">
    <property type="entry name" value="Homeodomain-like_sf"/>
</dbReference>
<proteinExistence type="predicted"/>
<evidence type="ECO:0000259" key="2">
    <source>
        <dbReference type="PROSITE" id="PS50090"/>
    </source>
</evidence>
<dbReference type="AlphaFoldDB" id="A0A084Q9M8"/>
<protein>
    <submittedName>
        <fullName evidence="4">Uncharacterized protein</fullName>
    </submittedName>
</protein>
<dbReference type="InterPro" id="IPR001005">
    <property type="entry name" value="SANT/Myb"/>
</dbReference>
<dbReference type="EMBL" id="KL660899">
    <property type="protein sequence ID" value="KFA60663.1"/>
    <property type="molecule type" value="Genomic_DNA"/>
</dbReference>